<dbReference type="EMBL" id="JACHWR010000001">
    <property type="protein sequence ID" value="MBB3041016.1"/>
    <property type="molecule type" value="Genomic_DNA"/>
</dbReference>
<dbReference type="Pfam" id="PF25209">
    <property type="entry name" value="Phage_capsid_4"/>
    <property type="match status" value="1"/>
</dbReference>
<dbReference type="Proteomes" id="UP000589626">
    <property type="component" value="Unassembled WGS sequence"/>
</dbReference>
<keyword evidence="2" id="KW-1185">Reference proteome</keyword>
<evidence type="ECO:0008006" key="3">
    <source>
        <dbReference type="Google" id="ProtNLM"/>
    </source>
</evidence>
<reference evidence="1 2" key="1">
    <citation type="submission" date="2020-08" db="EMBL/GenBank/DDBJ databases">
        <title>Sequencing the genomes of 1000 actinobacteria strains.</title>
        <authorList>
            <person name="Klenk H.-P."/>
        </authorList>
    </citation>
    <scope>NUCLEOTIDE SEQUENCE [LARGE SCALE GENOMIC DNA]</scope>
    <source>
        <strain evidence="1 2">DSM 105498</strain>
    </source>
</reference>
<proteinExistence type="predicted"/>
<comment type="caution">
    <text evidence="1">The sequence shown here is derived from an EMBL/GenBank/DDBJ whole genome shotgun (WGS) entry which is preliminary data.</text>
</comment>
<protein>
    <recommendedName>
        <fullName evidence="3">Major capsid protein</fullName>
    </recommendedName>
</protein>
<sequence length="314" mass="32761">MATSSPAAPSLTGTTLSIDAYLNNPKYYARAAADFQLTRPIGGVLLKGRLDVTGSGAALFEQIDSLFAEQPAEVVDQLGDYPLVTTGNGTPSVAQTIKNGLATEFSDELVARGRFDEFKRKTQKLTNSVDKLFDTTCITAVSSAVTATTPATATFDNASGNGFRDIQVAAAKIMEAGDALGVSYNPDVVACRPLIFAYVVEQLVKLGALDKAAALVANATGIAYSAGDGMTYVRANASFGSGTKVLVADSNMLGSIATEDLGGGYQRMGDDPLDTEVKTIREDKNDGWHIQARKVAVPFVTDPAAGIWITGAGA</sequence>
<evidence type="ECO:0000313" key="2">
    <source>
        <dbReference type="Proteomes" id="UP000589626"/>
    </source>
</evidence>
<dbReference type="RefSeq" id="WP_183590971.1">
    <property type="nucleotide sequence ID" value="NZ_JACHWR010000001.1"/>
</dbReference>
<gene>
    <name evidence="1" type="ORF">FHU40_000817</name>
</gene>
<name>A0A7W4VSK7_9ACTN</name>
<evidence type="ECO:0000313" key="1">
    <source>
        <dbReference type="EMBL" id="MBB3041016.1"/>
    </source>
</evidence>
<accession>A0A7W4VSK7</accession>
<organism evidence="1 2">
    <name type="scientific">Nocardioides soli</name>
    <dbReference type="NCBI Taxonomy" id="1036020"/>
    <lineage>
        <taxon>Bacteria</taxon>
        <taxon>Bacillati</taxon>
        <taxon>Actinomycetota</taxon>
        <taxon>Actinomycetes</taxon>
        <taxon>Propionibacteriales</taxon>
        <taxon>Nocardioidaceae</taxon>
        <taxon>Nocardioides</taxon>
    </lineage>
</organism>
<dbReference type="AlphaFoldDB" id="A0A7W4VSK7"/>